<keyword evidence="1" id="KW-0812">Transmembrane</keyword>
<dbReference type="Proteomes" id="UP000197446">
    <property type="component" value="Unassembled WGS sequence"/>
</dbReference>
<evidence type="ECO:0000313" key="2">
    <source>
        <dbReference type="EMBL" id="OWR05296.1"/>
    </source>
</evidence>
<comment type="caution">
    <text evidence="2">The sequence shown here is derived from an EMBL/GenBank/DDBJ whole genome shotgun (WGS) entry which is preliminary data.</text>
</comment>
<sequence length="275" mass="29324">MNPELLKRWESLTSAAAGDARAAARWGKLRRMLGVASASLLFAFVALTLVNAAAGLTVALLVLGVATGVATAWAYREVHAVSRLADARQQEMQAIIEAVEQHEKTPRTPLAIGFANLCGPEMDDLVRQDAERLGPLFMRARVPAHRQIPSAEVLFVYAHLNEDGTLQGPKAVGVRQIVQTTHAAIVVVASPNSPQSIRNAVGLRGPRSANLVFTIDRRGDSFGRFFRSLFEKMQAGDDMLGAWATLAPQQPGGGGSDAPATILAAEGGKIAFPRD</sequence>
<evidence type="ECO:0000313" key="3">
    <source>
        <dbReference type="Proteomes" id="UP000197446"/>
    </source>
</evidence>
<evidence type="ECO:0000256" key="1">
    <source>
        <dbReference type="SAM" id="Phobius"/>
    </source>
</evidence>
<name>A0A254NBG1_9BURK</name>
<dbReference type="EMBL" id="NISI01000001">
    <property type="protein sequence ID" value="OWR05296.1"/>
    <property type="molecule type" value="Genomic_DNA"/>
</dbReference>
<dbReference type="OrthoDB" id="9838551at2"/>
<proteinExistence type="predicted"/>
<keyword evidence="1" id="KW-1133">Transmembrane helix</keyword>
<gene>
    <name evidence="2" type="ORF">CDO81_02190</name>
</gene>
<feature type="transmembrane region" description="Helical" evidence="1">
    <location>
        <begin position="56"/>
        <end position="75"/>
    </location>
</feature>
<reference evidence="2 3" key="1">
    <citation type="journal article" date="2007" name="Int. J. Syst. Evol. Microbiol.">
        <title>Description of Pelomonas aquatica sp. nov. and Pelomonas puraquae sp. nov., isolated from industrial and haemodialysis water.</title>
        <authorList>
            <person name="Gomila M."/>
            <person name="Bowien B."/>
            <person name="Falsen E."/>
            <person name="Moore E.R."/>
            <person name="Lalucat J."/>
        </authorList>
    </citation>
    <scope>NUCLEOTIDE SEQUENCE [LARGE SCALE GENOMIC DNA]</scope>
    <source>
        <strain evidence="2 3">CCUG 52769</strain>
    </source>
</reference>
<keyword evidence="1" id="KW-0472">Membrane</keyword>
<dbReference type="RefSeq" id="WP_088481507.1">
    <property type="nucleotide sequence ID" value="NZ_JBCNLH010000006.1"/>
</dbReference>
<accession>A0A254NBG1</accession>
<dbReference type="AlphaFoldDB" id="A0A254NBG1"/>
<feature type="transmembrane region" description="Helical" evidence="1">
    <location>
        <begin position="32"/>
        <end position="50"/>
    </location>
</feature>
<organism evidence="2 3">
    <name type="scientific">Roseateles puraquae</name>
    <dbReference type="NCBI Taxonomy" id="431059"/>
    <lineage>
        <taxon>Bacteria</taxon>
        <taxon>Pseudomonadati</taxon>
        <taxon>Pseudomonadota</taxon>
        <taxon>Betaproteobacteria</taxon>
        <taxon>Burkholderiales</taxon>
        <taxon>Sphaerotilaceae</taxon>
        <taxon>Roseateles</taxon>
    </lineage>
</organism>
<protein>
    <submittedName>
        <fullName evidence="2">Uncharacterized protein</fullName>
    </submittedName>
</protein>
<keyword evidence="3" id="KW-1185">Reference proteome</keyword>